<dbReference type="OrthoDB" id="4283620at2"/>
<reference evidence="2 3" key="1">
    <citation type="submission" date="2019-07" db="EMBL/GenBank/DDBJ databases">
        <title>New species of Amycolatopsis and Streptomyces.</title>
        <authorList>
            <person name="Duangmal K."/>
            <person name="Teo W.F.A."/>
            <person name="Lipun K."/>
        </authorList>
    </citation>
    <scope>NUCLEOTIDE SEQUENCE [LARGE SCALE GENOMIC DNA]</scope>
    <source>
        <strain evidence="2 3">NBRC 109810</strain>
    </source>
</reference>
<proteinExistence type="predicted"/>
<dbReference type="Proteomes" id="UP000325849">
    <property type="component" value="Unassembled WGS sequence"/>
</dbReference>
<dbReference type="RefSeq" id="WP_152892923.1">
    <property type="nucleotide sequence ID" value="NZ_VJZD01000147.1"/>
</dbReference>
<keyword evidence="1" id="KW-1133">Transmembrane helix</keyword>
<protein>
    <recommendedName>
        <fullName evidence="4">PLDc_N domain-containing protein</fullName>
    </recommendedName>
</protein>
<keyword evidence="1" id="KW-0472">Membrane</keyword>
<accession>A0A5N8VMZ6</accession>
<dbReference type="EMBL" id="VJZD01000147">
    <property type="protein sequence ID" value="MPY35185.1"/>
    <property type="molecule type" value="Genomic_DNA"/>
</dbReference>
<feature type="transmembrane region" description="Helical" evidence="1">
    <location>
        <begin position="43"/>
        <end position="61"/>
    </location>
</feature>
<evidence type="ECO:0008006" key="4">
    <source>
        <dbReference type="Google" id="ProtNLM"/>
    </source>
</evidence>
<keyword evidence="3" id="KW-1185">Reference proteome</keyword>
<gene>
    <name evidence="2" type="ORF">FNH09_29260</name>
</gene>
<evidence type="ECO:0000313" key="3">
    <source>
        <dbReference type="Proteomes" id="UP000325849"/>
    </source>
</evidence>
<evidence type="ECO:0000313" key="2">
    <source>
        <dbReference type="EMBL" id="MPY35185.1"/>
    </source>
</evidence>
<organism evidence="2 3">
    <name type="scientific">Streptomyces adustus</name>
    <dbReference type="NCBI Taxonomy" id="1609272"/>
    <lineage>
        <taxon>Bacteria</taxon>
        <taxon>Bacillati</taxon>
        <taxon>Actinomycetota</taxon>
        <taxon>Actinomycetes</taxon>
        <taxon>Kitasatosporales</taxon>
        <taxon>Streptomycetaceae</taxon>
        <taxon>Streptomyces</taxon>
    </lineage>
</organism>
<comment type="caution">
    <text evidence="2">The sequence shown here is derived from an EMBL/GenBank/DDBJ whole genome shotgun (WGS) entry which is preliminary data.</text>
</comment>
<dbReference type="AlphaFoldDB" id="A0A5N8VMZ6"/>
<sequence>MLHMMDLPALALIVLATAVSLWPLIDCVRTPADRVRFVPKLLWVLFLLNGSLFAALVWFYFGKKPMAGDGNGPVQPTGPFAPAR</sequence>
<name>A0A5N8VMZ6_9ACTN</name>
<keyword evidence="1" id="KW-0812">Transmembrane</keyword>
<evidence type="ECO:0000256" key="1">
    <source>
        <dbReference type="SAM" id="Phobius"/>
    </source>
</evidence>